<dbReference type="PANTHER" id="PTHR10322">
    <property type="entry name" value="DNA POLYMERASE CATALYTIC SUBUNIT"/>
    <property type="match status" value="1"/>
</dbReference>
<evidence type="ECO:0000256" key="1">
    <source>
        <dbReference type="ARBA" id="ARBA00005755"/>
    </source>
</evidence>
<evidence type="ECO:0000313" key="9">
    <source>
        <dbReference type="EMBL" id="KKK52440.1"/>
    </source>
</evidence>
<dbReference type="InterPro" id="IPR006172">
    <property type="entry name" value="DNA-dir_DNA_pol_B"/>
</dbReference>
<comment type="similarity">
    <text evidence="1">Belongs to the DNA polymerase type-B family.</text>
</comment>
<keyword evidence="5" id="KW-0239">DNA-directed DNA polymerase</keyword>
<accession>A0A0F8WVK4</accession>
<dbReference type="SUPFAM" id="SSF56672">
    <property type="entry name" value="DNA/RNA polymerases"/>
    <property type="match status" value="1"/>
</dbReference>
<evidence type="ECO:0000256" key="5">
    <source>
        <dbReference type="ARBA" id="ARBA00022932"/>
    </source>
</evidence>
<sequence>QLKRDNIEGFLEYNLNDVRLVSGLDDKMKLIQLVMGMCTVGHVPYEEYGFSSRWLEGALITDLHRKGIVCPNRNPVDESGDIKFAGAYVQEPTAGRHEWVFSLDLQSLYPSIIMSLNISPETKIGKVLNWNVEAHIRKEISEYHIQDSDGKETTVDREEFVLFMKNGKFTLSSNGILYRTDKVGLIADILDRWFSERLEYKKLLKKAAHAGNSEQEEYWDLRQHIQKIFLNSLYGVLGLPVFRFYDVDNALAVTATGQDVIKTSARVVNLKYNGLLDTKDEDYCLYIDTDSLYFSVVPFGGGKDKAIEMARDAESHLNQFYDRMAKQLFFIPGRHRFVIKGETI</sequence>
<dbReference type="GO" id="GO:0000166">
    <property type="term" value="F:nucleotide binding"/>
    <property type="evidence" value="ECO:0007669"/>
    <property type="project" value="InterPro"/>
</dbReference>
<dbReference type="Gene3D" id="3.90.1600.10">
    <property type="entry name" value="Palm domain of DNA polymerase"/>
    <property type="match status" value="1"/>
</dbReference>
<dbReference type="PRINTS" id="PR00106">
    <property type="entry name" value="DNAPOLB"/>
</dbReference>
<dbReference type="GO" id="GO:0003887">
    <property type="term" value="F:DNA-directed DNA polymerase activity"/>
    <property type="evidence" value="ECO:0007669"/>
    <property type="project" value="UniProtKB-KW"/>
</dbReference>
<comment type="catalytic activity">
    <reaction evidence="7">
        <text>DNA(n) + a 2'-deoxyribonucleoside 5'-triphosphate = DNA(n+1) + diphosphate</text>
        <dbReference type="Rhea" id="RHEA:22508"/>
        <dbReference type="Rhea" id="RHEA-COMP:17339"/>
        <dbReference type="Rhea" id="RHEA-COMP:17340"/>
        <dbReference type="ChEBI" id="CHEBI:33019"/>
        <dbReference type="ChEBI" id="CHEBI:61560"/>
        <dbReference type="ChEBI" id="CHEBI:173112"/>
        <dbReference type="EC" id="2.7.7.7"/>
    </reaction>
</comment>
<proteinExistence type="inferred from homology"/>
<keyword evidence="3" id="KW-0808">Transferase</keyword>
<dbReference type="GO" id="GO:0003677">
    <property type="term" value="F:DNA binding"/>
    <property type="evidence" value="ECO:0007669"/>
    <property type="project" value="UniProtKB-KW"/>
</dbReference>
<feature type="non-terminal residue" evidence="9">
    <location>
        <position position="1"/>
    </location>
</feature>
<dbReference type="SUPFAM" id="SSF53098">
    <property type="entry name" value="Ribonuclease H-like"/>
    <property type="match status" value="1"/>
</dbReference>
<name>A0A0F8WVK4_9ZZZZ</name>
<protein>
    <recommendedName>
        <fullName evidence="2">DNA-directed DNA polymerase</fullName>
        <ecNumber evidence="2">2.7.7.7</ecNumber>
    </recommendedName>
</protein>
<dbReference type="AlphaFoldDB" id="A0A0F8WVK4"/>
<dbReference type="InterPro" id="IPR050240">
    <property type="entry name" value="DNA_pol_type-B"/>
</dbReference>
<dbReference type="Pfam" id="PF00136">
    <property type="entry name" value="DNA_pol_B"/>
    <property type="match status" value="1"/>
</dbReference>
<reference evidence="9" key="1">
    <citation type="journal article" date="2015" name="Nature">
        <title>Complex archaea that bridge the gap between prokaryotes and eukaryotes.</title>
        <authorList>
            <person name="Spang A."/>
            <person name="Saw J.H."/>
            <person name="Jorgensen S.L."/>
            <person name="Zaremba-Niedzwiedzka K."/>
            <person name="Martijn J."/>
            <person name="Lind A.E."/>
            <person name="van Eijk R."/>
            <person name="Schleper C."/>
            <person name="Guy L."/>
            <person name="Ettema T.J."/>
        </authorList>
    </citation>
    <scope>NUCLEOTIDE SEQUENCE</scope>
</reference>
<organism evidence="9">
    <name type="scientific">marine sediment metagenome</name>
    <dbReference type="NCBI Taxonomy" id="412755"/>
    <lineage>
        <taxon>unclassified sequences</taxon>
        <taxon>metagenomes</taxon>
        <taxon>ecological metagenomes</taxon>
    </lineage>
</organism>
<dbReference type="PANTHER" id="PTHR10322:SF23">
    <property type="entry name" value="DNA POLYMERASE DELTA CATALYTIC SUBUNIT"/>
    <property type="match status" value="1"/>
</dbReference>
<dbReference type="InterPro" id="IPR043502">
    <property type="entry name" value="DNA/RNA_pol_sf"/>
</dbReference>
<gene>
    <name evidence="9" type="ORF">LCGC14_3104900</name>
</gene>
<dbReference type="Gene3D" id="3.30.420.10">
    <property type="entry name" value="Ribonuclease H-like superfamily/Ribonuclease H"/>
    <property type="match status" value="1"/>
</dbReference>
<evidence type="ECO:0000256" key="4">
    <source>
        <dbReference type="ARBA" id="ARBA00022695"/>
    </source>
</evidence>
<feature type="non-terminal residue" evidence="9">
    <location>
        <position position="344"/>
    </location>
</feature>
<keyword evidence="6" id="KW-0238">DNA-binding</keyword>
<feature type="domain" description="DNA-directed DNA polymerase family B multifunctional" evidence="8">
    <location>
        <begin position="55"/>
        <end position="321"/>
    </location>
</feature>
<keyword evidence="4" id="KW-0548">Nucleotidyltransferase</keyword>
<evidence type="ECO:0000256" key="3">
    <source>
        <dbReference type="ARBA" id="ARBA00022679"/>
    </source>
</evidence>
<evidence type="ECO:0000256" key="7">
    <source>
        <dbReference type="ARBA" id="ARBA00049244"/>
    </source>
</evidence>
<dbReference type="EMBL" id="LAZR01067015">
    <property type="protein sequence ID" value="KKK52440.1"/>
    <property type="molecule type" value="Genomic_DNA"/>
</dbReference>
<evidence type="ECO:0000256" key="2">
    <source>
        <dbReference type="ARBA" id="ARBA00012417"/>
    </source>
</evidence>
<dbReference type="EC" id="2.7.7.7" evidence="2"/>
<dbReference type="InterPro" id="IPR023211">
    <property type="entry name" value="DNA_pol_palm_dom_sf"/>
</dbReference>
<dbReference type="InterPro" id="IPR036397">
    <property type="entry name" value="RNaseH_sf"/>
</dbReference>
<dbReference type="InterPro" id="IPR006134">
    <property type="entry name" value="DNA-dir_DNA_pol_B_multi_dom"/>
</dbReference>
<dbReference type="InterPro" id="IPR012337">
    <property type="entry name" value="RNaseH-like_sf"/>
</dbReference>
<evidence type="ECO:0000259" key="8">
    <source>
        <dbReference type="Pfam" id="PF00136"/>
    </source>
</evidence>
<comment type="caution">
    <text evidence="9">The sequence shown here is derived from an EMBL/GenBank/DDBJ whole genome shotgun (WGS) entry which is preliminary data.</text>
</comment>
<evidence type="ECO:0000256" key="6">
    <source>
        <dbReference type="ARBA" id="ARBA00023125"/>
    </source>
</evidence>